<dbReference type="WBParaSite" id="SBAD_0000334701-mRNA-1">
    <property type="protein sequence ID" value="SBAD_0000334701-mRNA-1"/>
    <property type="gene ID" value="SBAD_0000334701"/>
</dbReference>
<organism evidence="4">
    <name type="scientific">Soboliphyme baturini</name>
    <dbReference type="NCBI Taxonomy" id="241478"/>
    <lineage>
        <taxon>Eukaryota</taxon>
        <taxon>Metazoa</taxon>
        <taxon>Ecdysozoa</taxon>
        <taxon>Nematoda</taxon>
        <taxon>Enoplea</taxon>
        <taxon>Dorylaimia</taxon>
        <taxon>Dioctophymatida</taxon>
        <taxon>Dioctophymatoidea</taxon>
        <taxon>Soboliphymatidae</taxon>
        <taxon>Soboliphyme</taxon>
    </lineage>
</organism>
<accession>A0A183IHV1</accession>
<reference evidence="4" key="1">
    <citation type="submission" date="2016-06" db="UniProtKB">
        <authorList>
            <consortium name="WormBaseParasite"/>
        </authorList>
    </citation>
    <scope>IDENTIFICATION</scope>
</reference>
<feature type="compositionally biased region" description="Low complexity" evidence="1">
    <location>
        <begin position="132"/>
        <end position="156"/>
    </location>
</feature>
<protein>
    <submittedName>
        <fullName evidence="2 4">Uncharacterized protein</fullName>
    </submittedName>
</protein>
<evidence type="ECO:0000313" key="2">
    <source>
        <dbReference type="EMBL" id="VDP00354.1"/>
    </source>
</evidence>
<evidence type="ECO:0000256" key="1">
    <source>
        <dbReference type="SAM" id="MobiDB-lite"/>
    </source>
</evidence>
<dbReference type="AlphaFoldDB" id="A0A183IHV1"/>
<name>A0A183IHV1_9BILA</name>
<feature type="region of interest" description="Disordered" evidence="1">
    <location>
        <begin position="131"/>
        <end position="172"/>
    </location>
</feature>
<evidence type="ECO:0000313" key="3">
    <source>
        <dbReference type="Proteomes" id="UP000270296"/>
    </source>
</evidence>
<proteinExistence type="predicted"/>
<reference evidence="2 3" key="2">
    <citation type="submission" date="2018-11" db="EMBL/GenBank/DDBJ databases">
        <authorList>
            <consortium name="Pathogen Informatics"/>
        </authorList>
    </citation>
    <scope>NUCLEOTIDE SEQUENCE [LARGE SCALE GENOMIC DNA]</scope>
</reference>
<sequence>MITVETLHKTKPYPNPTASRSISPYCFRWNPVAIRLVSESSCLKQPRPCRNLARYTEAAALILETRIPASQPGNRILTNTARRSAVNGSVSPSNAGSYPSSGAMISAGSPVDSPAATQRGDIQQHPLLTGDSSRVVQQQSQPQQQQQSTPNNHQSSLETTSEAGLSLNDRPPRHVESQTVAFVTLVAVACYRFRDSMWVKRQPTNHASPLSRSGKQCFNFRRRVRTRLWVICHASLRGSDLKYVSPERLIVTRRVASRQRLATVERSNANQNHEVMSLMCDQ</sequence>
<feature type="region of interest" description="Disordered" evidence="1">
    <location>
        <begin position="72"/>
        <end position="117"/>
    </location>
</feature>
<dbReference type="Proteomes" id="UP000270296">
    <property type="component" value="Unassembled WGS sequence"/>
</dbReference>
<dbReference type="EMBL" id="UZAM01007618">
    <property type="protein sequence ID" value="VDP00354.1"/>
    <property type="molecule type" value="Genomic_DNA"/>
</dbReference>
<feature type="compositionally biased region" description="Polar residues" evidence="1">
    <location>
        <begin position="72"/>
        <end position="100"/>
    </location>
</feature>
<gene>
    <name evidence="2" type="ORF">SBAD_LOCUS3196</name>
</gene>
<keyword evidence="3" id="KW-1185">Reference proteome</keyword>
<evidence type="ECO:0000313" key="4">
    <source>
        <dbReference type="WBParaSite" id="SBAD_0000334701-mRNA-1"/>
    </source>
</evidence>